<dbReference type="Proteomes" id="UP000567885">
    <property type="component" value="Unassembled WGS sequence"/>
</dbReference>
<dbReference type="AlphaFoldDB" id="A0A8H5WFC7"/>
<proteinExistence type="predicted"/>
<evidence type="ECO:0000256" key="1">
    <source>
        <dbReference type="SAM" id="SignalP"/>
    </source>
</evidence>
<reference evidence="3 4" key="1">
    <citation type="submission" date="2020-05" db="EMBL/GenBank/DDBJ databases">
        <title>Identification and distribution of gene clusters putatively required for synthesis of sphingolipid metabolism inhibitors in phylogenetically diverse species of the filamentous fungus Fusarium.</title>
        <authorList>
            <person name="Kim H.-S."/>
            <person name="Busman M."/>
            <person name="Brown D.W."/>
            <person name="Divon H."/>
            <person name="Uhlig S."/>
            <person name="Proctor R.H."/>
        </authorList>
    </citation>
    <scope>NUCLEOTIDE SEQUENCE [LARGE SCALE GENOMIC DNA]</scope>
    <source>
        <strain evidence="3 4">NRRL 20693</strain>
    </source>
</reference>
<keyword evidence="1" id="KW-0732">Signal</keyword>
<feature type="signal peptide" evidence="1">
    <location>
        <begin position="1"/>
        <end position="16"/>
    </location>
</feature>
<dbReference type="Pfam" id="PF22803">
    <property type="entry name" value="GBD_Y3"/>
    <property type="match status" value="1"/>
</dbReference>
<gene>
    <name evidence="3" type="ORF">FHETE_11081</name>
</gene>
<evidence type="ECO:0000313" key="3">
    <source>
        <dbReference type="EMBL" id="KAF5656134.1"/>
    </source>
</evidence>
<feature type="chain" id="PRO_5034318639" description="Glycan binding protein Y3-like domain-containing protein" evidence="1">
    <location>
        <begin position="17"/>
        <end position="124"/>
    </location>
</feature>
<accession>A0A8H5WFC7</accession>
<dbReference type="OrthoDB" id="4825549at2759"/>
<protein>
    <recommendedName>
        <fullName evidence="2">Glycan binding protein Y3-like domain-containing protein</fullName>
    </recommendedName>
</protein>
<keyword evidence="4" id="KW-1185">Reference proteome</keyword>
<comment type="caution">
    <text evidence="3">The sequence shown here is derived from an EMBL/GenBank/DDBJ whole genome shotgun (WGS) entry which is preliminary data.</text>
</comment>
<evidence type="ECO:0000313" key="4">
    <source>
        <dbReference type="Proteomes" id="UP000567885"/>
    </source>
</evidence>
<sequence length="124" mass="13725">MRPFVFILSSIALANAKCHESGADIATQRIFAEGRIKDACDLKFTVKKWSPGERLGLCYNLDSTKKIDLVLERIGEGDNRAIESAECYDGFQKEINGCDYGGTSSYTNWKYSSDPNAGQCNPDN</sequence>
<organism evidence="3 4">
    <name type="scientific">Fusarium heterosporum</name>
    <dbReference type="NCBI Taxonomy" id="42747"/>
    <lineage>
        <taxon>Eukaryota</taxon>
        <taxon>Fungi</taxon>
        <taxon>Dikarya</taxon>
        <taxon>Ascomycota</taxon>
        <taxon>Pezizomycotina</taxon>
        <taxon>Sordariomycetes</taxon>
        <taxon>Hypocreomycetidae</taxon>
        <taxon>Hypocreales</taxon>
        <taxon>Nectriaceae</taxon>
        <taxon>Fusarium</taxon>
        <taxon>Fusarium heterosporum species complex</taxon>
    </lineage>
</organism>
<feature type="domain" description="Glycan binding protein Y3-like" evidence="2">
    <location>
        <begin position="36"/>
        <end position="120"/>
    </location>
</feature>
<name>A0A8H5WFC7_FUSHE</name>
<dbReference type="InterPro" id="IPR054443">
    <property type="entry name" value="Y3-like_dom"/>
</dbReference>
<evidence type="ECO:0000259" key="2">
    <source>
        <dbReference type="Pfam" id="PF22803"/>
    </source>
</evidence>
<dbReference type="EMBL" id="JAAGWQ010000381">
    <property type="protein sequence ID" value="KAF5656134.1"/>
    <property type="molecule type" value="Genomic_DNA"/>
</dbReference>